<gene>
    <name evidence="1" type="ORF">BJP25_14405</name>
</gene>
<name>A0A1Q9LNA2_9PSEU</name>
<dbReference type="EMBL" id="MKQR01000009">
    <property type="protein sequence ID" value="OLR93495.1"/>
    <property type="molecule type" value="Genomic_DNA"/>
</dbReference>
<accession>A0A1Q9LNA2</accession>
<sequence length="226" mass="23773">MTGLAVVGGLAAVLGIALLVPRLLRSRPRRATAAVEPPPDPAPVADSVEFHGIAGVAEPQAPPETPVVITVVVEAVDEGDGDVVVLHGDERAHRRVKQVHVHAKELPATLPDAALIALRELVRDPAEPALNTRFRRELPETGGPLTAVAVIGTGGELHVRLPLPRLLRSSPDLAAKFAESIGHSPVLAALDAAVTAALRGMNGVTLLHDERAAERPPHRRPRRSSS</sequence>
<keyword evidence="2" id="KW-1185">Reference proteome</keyword>
<reference evidence="1 2" key="1">
    <citation type="submission" date="2016-10" db="EMBL/GenBank/DDBJ databases">
        <title>The Draft Genome Sequence of Actinokineospora bangkokensis 44EHWT reveals the biosynthetic pathway of antifungal compounds Thailandins with unusual extender unit butylmalonyl-CoA.</title>
        <authorList>
            <person name="Greule A."/>
            <person name="Intra B."/>
            <person name="Flemming S."/>
            <person name="Rommel M.G."/>
            <person name="Panbangred W."/>
            <person name="Bechthold A."/>
        </authorList>
    </citation>
    <scope>NUCLEOTIDE SEQUENCE [LARGE SCALE GENOMIC DNA]</scope>
    <source>
        <strain evidence="1 2">44EHW</strain>
    </source>
</reference>
<organism evidence="1 2">
    <name type="scientific">Actinokineospora bangkokensis</name>
    <dbReference type="NCBI Taxonomy" id="1193682"/>
    <lineage>
        <taxon>Bacteria</taxon>
        <taxon>Bacillati</taxon>
        <taxon>Actinomycetota</taxon>
        <taxon>Actinomycetes</taxon>
        <taxon>Pseudonocardiales</taxon>
        <taxon>Pseudonocardiaceae</taxon>
        <taxon>Actinokineospora</taxon>
    </lineage>
</organism>
<evidence type="ECO:0000313" key="1">
    <source>
        <dbReference type="EMBL" id="OLR93495.1"/>
    </source>
</evidence>
<protein>
    <submittedName>
        <fullName evidence="1">Uncharacterized protein</fullName>
    </submittedName>
</protein>
<evidence type="ECO:0000313" key="2">
    <source>
        <dbReference type="Proteomes" id="UP000186040"/>
    </source>
</evidence>
<comment type="caution">
    <text evidence="1">The sequence shown here is derived from an EMBL/GenBank/DDBJ whole genome shotgun (WGS) entry which is preliminary data.</text>
</comment>
<proteinExistence type="predicted"/>
<dbReference type="AlphaFoldDB" id="A0A1Q9LNA2"/>
<dbReference type="Proteomes" id="UP000186040">
    <property type="component" value="Unassembled WGS sequence"/>
</dbReference>